<dbReference type="Gene3D" id="3.40.50.2000">
    <property type="entry name" value="Glycogen Phosphorylase B"/>
    <property type="match status" value="2"/>
</dbReference>
<evidence type="ECO:0000313" key="2">
    <source>
        <dbReference type="Proteomes" id="UP000199503"/>
    </source>
</evidence>
<proteinExistence type="predicted"/>
<dbReference type="SUPFAM" id="SSF53756">
    <property type="entry name" value="UDP-Glycosyltransferase/glycogen phosphorylase"/>
    <property type="match status" value="1"/>
</dbReference>
<dbReference type="AlphaFoldDB" id="A0A1H9WTZ4"/>
<name>A0A1H9WTZ4_9PSEU</name>
<sequence length="162" mass="18094">MVSQIRRGKHIAVLDNPVNGRTLPTLAVVEEFVRLGFRVTYVTSAEVASRLALLDPDRDSWCAVGFLDDSVEPVATVRGYFHEDRPDLVVYCTNTCATAERLLVNWRVPAAHLISGVHERQVSAFGNSLHAHVREFLARHGLHWAPHDDFDSWVLALDGSEP</sequence>
<accession>A0A1H9WTZ4</accession>
<dbReference type="EMBL" id="FOFV01000024">
    <property type="protein sequence ID" value="SES37271.1"/>
    <property type="molecule type" value="Genomic_DNA"/>
</dbReference>
<gene>
    <name evidence="1" type="ORF">SAMN04488000_124110</name>
</gene>
<keyword evidence="2" id="KW-1185">Reference proteome</keyword>
<reference evidence="2" key="1">
    <citation type="submission" date="2016-10" db="EMBL/GenBank/DDBJ databases">
        <authorList>
            <person name="Varghese N."/>
            <person name="Submissions S."/>
        </authorList>
    </citation>
    <scope>NUCLEOTIDE SEQUENCE [LARGE SCALE GENOMIC DNA]</scope>
    <source>
        <strain evidence="2">DSM 44437</strain>
    </source>
</reference>
<dbReference type="OrthoDB" id="6620093at2"/>
<dbReference type="STRING" id="65499.SAMN04488000_124110"/>
<dbReference type="RefSeq" id="WP_089926045.1">
    <property type="nucleotide sequence ID" value="NZ_FOFV01000024.1"/>
</dbReference>
<evidence type="ECO:0000313" key="1">
    <source>
        <dbReference type="EMBL" id="SES37271.1"/>
    </source>
</evidence>
<dbReference type="Proteomes" id="UP000199503">
    <property type="component" value="Unassembled WGS sequence"/>
</dbReference>
<protein>
    <submittedName>
        <fullName evidence="1">Uncharacterized protein</fullName>
    </submittedName>
</protein>
<organism evidence="1 2">
    <name type="scientific">Lentzea albida</name>
    <dbReference type="NCBI Taxonomy" id="65499"/>
    <lineage>
        <taxon>Bacteria</taxon>
        <taxon>Bacillati</taxon>
        <taxon>Actinomycetota</taxon>
        <taxon>Actinomycetes</taxon>
        <taxon>Pseudonocardiales</taxon>
        <taxon>Pseudonocardiaceae</taxon>
        <taxon>Lentzea</taxon>
    </lineage>
</organism>